<keyword evidence="7" id="KW-1185">Reference proteome</keyword>
<name>A0A2B7YQ00_POLH7</name>
<dbReference type="PANTHER" id="PTHR43003">
    <property type="entry name" value="DNA-3-METHYLADENINE GLYCOSYLASE"/>
    <property type="match status" value="1"/>
</dbReference>
<dbReference type="GO" id="GO:0043916">
    <property type="term" value="F:DNA-7-methylguanine glycosylase activity"/>
    <property type="evidence" value="ECO:0007669"/>
    <property type="project" value="TreeGrafter"/>
</dbReference>
<dbReference type="Gene3D" id="1.10.1670.40">
    <property type="match status" value="1"/>
</dbReference>
<feature type="domain" description="HhH-GPD" evidence="5">
    <location>
        <begin position="232"/>
        <end position="402"/>
    </location>
</feature>
<dbReference type="InterPro" id="IPR051912">
    <property type="entry name" value="Alkylbase_DNA_Glycosylase/TA"/>
</dbReference>
<feature type="region of interest" description="Disordered" evidence="4">
    <location>
        <begin position="34"/>
        <end position="124"/>
    </location>
</feature>
<evidence type="ECO:0000256" key="1">
    <source>
        <dbReference type="ARBA" id="ARBA00010817"/>
    </source>
</evidence>
<evidence type="ECO:0000313" key="7">
    <source>
        <dbReference type="Proteomes" id="UP000224634"/>
    </source>
</evidence>
<accession>A0A2B7YQ00</accession>
<dbReference type="GO" id="GO:0005634">
    <property type="term" value="C:nucleus"/>
    <property type="evidence" value="ECO:0007669"/>
    <property type="project" value="TreeGrafter"/>
</dbReference>
<dbReference type="GO" id="GO:0032993">
    <property type="term" value="C:protein-DNA complex"/>
    <property type="evidence" value="ECO:0007669"/>
    <property type="project" value="TreeGrafter"/>
</dbReference>
<dbReference type="PANTHER" id="PTHR43003:SF5">
    <property type="entry name" value="DNA-3-METHYLADENINE GLYCOSYLASE"/>
    <property type="match status" value="1"/>
</dbReference>
<reference evidence="6 7" key="1">
    <citation type="submission" date="2017-10" db="EMBL/GenBank/DDBJ databases">
        <title>Comparative genomics in systemic dimorphic fungi from Ajellomycetaceae.</title>
        <authorList>
            <person name="Munoz J.F."/>
            <person name="Mcewen J.G."/>
            <person name="Clay O.K."/>
            <person name="Cuomo C.A."/>
        </authorList>
    </citation>
    <scope>NUCLEOTIDE SEQUENCE [LARGE SCALE GENOMIC DNA]</scope>
    <source>
        <strain evidence="6 7">UAMH7299</strain>
    </source>
</reference>
<dbReference type="Proteomes" id="UP000224634">
    <property type="component" value="Unassembled WGS sequence"/>
</dbReference>
<dbReference type="GO" id="GO:0006285">
    <property type="term" value="P:base-excision repair, AP site formation"/>
    <property type="evidence" value="ECO:0007669"/>
    <property type="project" value="UniProtKB-ARBA"/>
</dbReference>
<dbReference type="FunFam" id="1.10.340.30:FF:000004">
    <property type="entry name" value="DNA-3-methyladenine glycosylase II"/>
    <property type="match status" value="1"/>
</dbReference>
<dbReference type="CDD" id="cd00056">
    <property type="entry name" value="ENDO3c"/>
    <property type="match status" value="1"/>
</dbReference>
<sequence>MAPRRSLRISTAAQQTVAAEPVLDGVKVAKKATRTTAEKTTTTMTQRGGITKSTTTTKNPIRTKRANREATPSAAVLAAVNDEDIEIPDAPSTPKSRGKQARKNATENATPVALPQRTPPRHSNNIWDEGTFLNRPVDPHRTNAPLITPHGSHITAYPLPTEEASPSKTRGLPRGPTTTTTAGTLLQDAIAHLVKVEPRLKPLIEKHSCTTFSPAGLAEEINPFEVLASGIIGQQVSGAAAASIKRKFLTLFKKSNNNNSAEEGEEGEEERWFGDANFPPPEDVVKLDIPTLRTAGLSQRKAEYIQGLAEKFASGELSAHMLLAASDEEVMEKLIAVRGLGKWSVEMFSCFGLKRLDVFSTGDLGVQRGMAAFVGRDVSKLKSKSGKWKYMAEQEMLELAAPFSPYRSLFMWYMWRAVDVDVTVLDTKKKDKKGK</sequence>
<dbReference type="GO" id="GO:0008725">
    <property type="term" value="F:DNA-3-methyladenine glycosylase activity"/>
    <property type="evidence" value="ECO:0007669"/>
    <property type="project" value="TreeGrafter"/>
</dbReference>
<keyword evidence="3" id="KW-0234">DNA repair</keyword>
<dbReference type="GO" id="GO:0006307">
    <property type="term" value="P:DNA alkylation repair"/>
    <property type="evidence" value="ECO:0007669"/>
    <property type="project" value="TreeGrafter"/>
</dbReference>
<gene>
    <name evidence="6" type="ORF">AJ80_02981</name>
</gene>
<evidence type="ECO:0000313" key="6">
    <source>
        <dbReference type="EMBL" id="PGH22932.1"/>
    </source>
</evidence>
<protein>
    <recommendedName>
        <fullName evidence="5">HhH-GPD domain-containing protein</fullName>
    </recommendedName>
</protein>
<evidence type="ECO:0000256" key="2">
    <source>
        <dbReference type="ARBA" id="ARBA00022763"/>
    </source>
</evidence>
<dbReference type="InterPro" id="IPR011257">
    <property type="entry name" value="DNA_glycosylase"/>
</dbReference>
<evidence type="ECO:0000256" key="3">
    <source>
        <dbReference type="ARBA" id="ARBA00023204"/>
    </source>
</evidence>
<feature type="compositionally biased region" description="Low complexity" evidence="4">
    <location>
        <begin position="34"/>
        <end position="45"/>
    </location>
</feature>
<dbReference type="OrthoDB" id="415889at2759"/>
<comment type="caution">
    <text evidence="6">The sequence shown here is derived from an EMBL/GenBank/DDBJ whole genome shotgun (WGS) entry which is preliminary data.</text>
</comment>
<dbReference type="SMART" id="SM00478">
    <property type="entry name" value="ENDO3c"/>
    <property type="match status" value="1"/>
</dbReference>
<comment type="similarity">
    <text evidence="1">Belongs to the alkylbase DNA glycosidase AlkA family.</text>
</comment>
<dbReference type="Gene3D" id="1.10.340.30">
    <property type="entry name" value="Hypothetical protein, domain 2"/>
    <property type="match status" value="1"/>
</dbReference>
<dbReference type="STRING" id="1447883.A0A2B7YQ00"/>
<dbReference type="SUPFAM" id="SSF48150">
    <property type="entry name" value="DNA-glycosylase"/>
    <property type="match status" value="1"/>
</dbReference>
<keyword evidence="2" id="KW-0227">DNA damage</keyword>
<evidence type="ECO:0000256" key="4">
    <source>
        <dbReference type="SAM" id="MobiDB-lite"/>
    </source>
</evidence>
<organism evidence="6 7">
    <name type="scientific">Polytolypa hystricis (strain UAMH7299)</name>
    <dbReference type="NCBI Taxonomy" id="1447883"/>
    <lineage>
        <taxon>Eukaryota</taxon>
        <taxon>Fungi</taxon>
        <taxon>Dikarya</taxon>
        <taxon>Ascomycota</taxon>
        <taxon>Pezizomycotina</taxon>
        <taxon>Eurotiomycetes</taxon>
        <taxon>Eurotiomycetidae</taxon>
        <taxon>Onygenales</taxon>
        <taxon>Onygenales incertae sedis</taxon>
        <taxon>Polytolypa</taxon>
    </lineage>
</organism>
<dbReference type="AlphaFoldDB" id="A0A2B7YQ00"/>
<proteinExistence type="inferred from homology"/>
<dbReference type="InterPro" id="IPR003265">
    <property type="entry name" value="HhH-GPD_domain"/>
</dbReference>
<dbReference type="EMBL" id="PDNA01000031">
    <property type="protein sequence ID" value="PGH22932.1"/>
    <property type="molecule type" value="Genomic_DNA"/>
</dbReference>
<feature type="compositionally biased region" description="Polar residues" evidence="4">
    <location>
        <begin position="46"/>
        <end position="60"/>
    </location>
</feature>
<dbReference type="GO" id="GO:0032131">
    <property type="term" value="F:alkylated DNA binding"/>
    <property type="evidence" value="ECO:0007669"/>
    <property type="project" value="TreeGrafter"/>
</dbReference>
<evidence type="ECO:0000259" key="5">
    <source>
        <dbReference type="SMART" id="SM00478"/>
    </source>
</evidence>
<dbReference type="Pfam" id="PF00730">
    <property type="entry name" value="HhH-GPD"/>
    <property type="match status" value="1"/>
</dbReference>